<keyword evidence="1" id="KW-1133">Transmembrane helix</keyword>
<evidence type="ECO:0000256" key="1">
    <source>
        <dbReference type="SAM" id="Phobius"/>
    </source>
</evidence>
<reference evidence="2" key="1">
    <citation type="submission" date="2013-04" db="EMBL/GenBank/DDBJ databases">
        <title>An insight into the transcriptome of the digestive tract of the blood sucking bug, Rhodnius prolixus.</title>
        <authorList>
            <person name="Ribeiro J.M.C."/>
            <person name="Genta F.A."/>
            <person name="Sorgine M.H.F."/>
            <person name="Paiva-Silva G.O."/>
            <person name="Majerowicz D."/>
            <person name="Medeiros M."/>
            <person name="Koerich L."/>
            <person name="Terra W.R."/>
            <person name="Ferreira C."/>
            <person name="Pimentel A.C."/>
            <person name="Bisch P.M."/>
            <person name="Diniz M.M.P."/>
            <person name="Nascimento R."/>
            <person name="Salmon D."/>
            <person name="Silber A.M."/>
            <person name="Alves M."/>
            <person name="Oliveira M.F."/>
            <person name="Gondim K.C."/>
            <person name="Silva Neto M.A.C."/>
            <person name="Atella G.C."/>
            <person name="Araujo H."/>
            <person name="Dias F.S."/>
            <person name="Polycarpo C.R."/>
            <person name="Fampa P."/>
            <person name="Melo A.C."/>
            <person name="Tanaka A.S."/>
            <person name="Balczun C."/>
            <person name="Oliveira J.H.M."/>
            <person name="Goncalves R."/>
            <person name="Lazoski C."/>
            <person name="Pereira M.A."/>
            <person name="Rivera-Pomar R."/>
            <person name="Diambra L."/>
            <person name="Schaub G.A."/>
            <person name="Garcia E.S."/>
            <person name="Azambuja P."/>
            <person name="Braz G.R.C."/>
            <person name="Oliveira P.L."/>
        </authorList>
    </citation>
    <scope>NUCLEOTIDE SEQUENCE</scope>
</reference>
<feature type="transmembrane region" description="Helical" evidence="1">
    <location>
        <begin position="6"/>
        <end position="29"/>
    </location>
</feature>
<sequence length="101" mass="12293">MYVYCILFNVSGLLYPVYCILFTVSGLLYPVYCIRLTASCLLYQVYCINIFVNLKNQSQKIYRSYRLVIISINQKFTLLNRFFRFSRFYQKRFFESKRIIK</sequence>
<feature type="transmembrane region" description="Helical" evidence="1">
    <location>
        <begin position="36"/>
        <end position="52"/>
    </location>
</feature>
<name>R4G467_RHOPR</name>
<protein>
    <submittedName>
        <fullName evidence="2">Putative secreted protein</fullName>
    </submittedName>
</protein>
<keyword evidence="1" id="KW-0812">Transmembrane</keyword>
<organism evidence="2">
    <name type="scientific">Rhodnius prolixus</name>
    <name type="common">Triatomid bug</name>
    <dbReference type="NCBI Taxonomy" id="13249"/>
    <lineage>
        <taxon>Eukaryota</taxon>
        <taxon>Metazoa</taxon>
        <taxon>Ecdysozoa</taxon>
        <taxon>Arthropoda</taxon>
        <taxon>Hexapoda</taxon>
        <taxon>Insecta</taxon>
        <taxon>Pterygota</taxon>
        <taxon>Neoptera</taxon>
        <taxon>Paraneoptera</taxon>
        <taxon>Hemiptera</taxon>
        <taxon>Heteroptera</taxon>
        <taxon>Panheteroptera</taxon>
        <taxon>Cimicomorpha</taxon>
        <taxon>Reduviidae</taxon>
        <taxon>Triatominae</taxon>
        <taxon>Rhodnius</taxon>
    </lineage>
</organism>
<accession>R4G467</accession>
<keyword evidence="1" id="KW-0472">Membrane</keyword>
<dbReference type="EMBL" id="GAHY01001610">
    <property type="protein sequence ID" value="JAA75900.1"/>
    <property type="molecule type" value="mRNA"/>
</dbReference>
<dbReference type="AlphaFoldDB" id="R4G467"/>
<proteinExistence type="evidence at transcript level"/>
<evidence type="ECO:0000313" key="2">
    <source>
        <dbReference type="EMBL" id="JAA75900.1"/>
    </source>
</evidence>